<dbReference type="GO" id="GO:0051536">
    <property type="term" value="F:iron-sulfur cluster binding"/>
    <property type="evidence" value="ECO:0007669"/>
    <property type="project" value="UniProtKB-KW"/>
</dbReference>
<organism evidence="5 6">
    <name type="scientific">Candidatus Ornithomonoglobus merdipullorum</name>
    <dbReference type="NCBI Taxonomy" id="2840895"/>
    <lineage>
        <taxon>Bacteria</taxon>
        <taxon>Bacillati</taxon>
        <taxon>Bacillota</taxon>
        <taxon>Clostridia</taxon>
        <taxon>Candidatus Ornithomonoglobus</taxon>
    </lineage>
</organism>
<dbReference type="PROSITE" id="PS51379">
    <property type="entry name" value="4FE4S_FER_2"/>
    <property type="match status" value="2"/>
</dbReference>
<dbReference type="AlphaFoldDB" id="A0A9D1MDM7"/>
<dbReference type="EMBL" id="DVNB01000100">
    <property type="protein sequence ID" value="HIU58107.1"/>
    <property type="molecule type" value="Genomic_DNA"/>
</dbReference>
<evidence type="ECO:0000256" key="2">
    <source>
        <dbReference type="ARBA" id="ARBA00023004"/>
    </source>
</evidence>
<evidence type="ECO:0000313" key="6">
    <source>
        <dbReference type="Proteomes" id="UP000824109"/>
    </source>
</evidence>
<dbReference type="Pfam" id="PF12838">
    <property type="entry name" value="Fer4_7"/>
    <property type="match status" value="1"/>
</dbReference>
<keyword evidence="2" id="KW-0408">Iron</keyword>
<evidence type="ECO:0000256" key="1">
    <source>
        <dbReference type="ARBA" id="ARBA00022723"/>
    </source>
</evidence>
<comment type="caution">
    <text evidence="5">The sequence shown here is derived from an EMBL/GenBank/DDBJ whole genome shotgun (WGS) entry which is preliminary data.</text>
</comment>
<gene>
    <name evidence="5" type="ORF">IAA61_09910</name>
</gene>
<protein>
    <submittedName>
        <fullName evidence="5">4Fe-4S dicluster domain-containing protein</fullName>
    </submittedName>
</protein>
<evidence type="ECO:0000256" key="3">
    <source>
        <dbReference type="ARBA" id="ARBA00023014"/>
    </source>
</evidence>
<dbReference type="InterPro" id="IPR017900">
    <property type="entry name" value="4Fe4S_Fe_S_CS"/>
</dbReference>
<dbReference type="PROSITE" id="PS00198">
    <property type="entry name" value="4FE4S_FER_1"/>
    <property type="match status" value="2"/>
</dbReference>
<reference evidence="5" key="2">
    <citation type="journal article" date="2021" name="PeerJ">
        <title>Extensive microbial diversity within the chicken gut microbiome revealed by metagenomics and culture.</title>
        <authorList>
            <person name="Gilroy R."/>
            <person name="Ravi A."/>
            <person name="Getino M."/>
            <person name="Pursley I."/>
            <person name="Horton D.L."/>
            <person name="Alikhan N.F."/>
            <person name="Baker D."/>
            <person name="Gharbi K."/>
            <person name="Hall N."/>
            <person name="Watson M."/>
            <person name="Adriaenssens E.M."/>
            <person name="Foster-Nyarko E."/>
            <person name="Jarju S."/>
            <person name="Secka A."/>
            <person name="Antonio M."/>
            <person name="Oren A."/>
            <person name="Chaudhuri R.R."/>
            <person name="La Ragione R."/>
            <person name="Hildebrand F."/>
            <person name="Pallen M.J."/>
        </authorList>
    </citation>
    <scope>NUCLEOTIDE SEQUENCE</scope>
    <source>
        <strain evidence="5">USAMLcec3-3695</strain>
    </source>
</reference>
<dbReference type="SUPFAM" id="SSF54862">
    <property type="entry name" value="4Fe-4S ferredoxins"/>
    <property type="match status" value="1"/>
</dbReference>
<sequence length="74" mass="7700">MFELKIDEKRCKACGLCANACPRGVIGINRARVELNGLGCAEMKSAGCVGCGICALVCPDIAITIVKLTVDNGE</sequence>
<dbReference type="Proteomes" id="UP000824109">
    <property type="component" value="Unassembled WGS sequence"/>
</dbReference>
<evidence type="ECO:0000259" key="4">
    <source>
        <dbReference type="PROSITE" id="PS51379"/>
    </source>
</evidence>
<proteinExistence type="predicted"/>
<keyword evidence="1" id="KW-0479">Metal-binding</keyword>
<evidence type="ECO:0000313" key="5">
    <source>
        <dbReference type="EMBL" id="HIU58107.1"/>
    </source>
</evidence>
<dbReference type="Gene3D" id="3.30.70.20">
    <property type="match status" value="1"/>
</dbReference>
<reference evidence="5" key="1">
    <citation type="submission" date="2020-10" db="EMBL/GenBank/DDBJ databases">
        <authorList>
            <person name="Gilroy R."/>
        </authorList>
    </citation>
    <scope>NUCLEOTIDE SEQUENCE</scope>
    <source>
        <strain evidence="5">USAMLcec3-3695</strain>
    </source>
</reference>
<dbReference type="PANTHER" id="PTHR43122">
    <property type="entry name" value="FERREDOXIN SUBUNIT OF PYRUVATE:FLAVODOXIN OXIDOREDUCTASE-RELATED"/>
    <property type="match status" value="1"/>
</dbReference>
<keyword evidence="3" id="KW-0411">Iron-sulfur</keyword>
<dbReference type="PANTHER" id="PTHR43122:SF1">
    <property type="entry name" value="IRON-SULFUR-BINDING PROTEIN"/>
    <property type="match status" value="1"/>
</dbReference>
<dbReference type="InterPro" id="IPR017896">
    <property type="entry name" value="4Fe4S_Fe-S-bd"/>
</dbReference>
<feature type="domain" description="4Fe-4S ferredoxin-type" evidence="4">
    <location>
        <begin position="2"/>
        <end position="31"/>
    </location>
</feature>
<dbReference type="GO" id="GO:0046872">
    <property type="term" value="F:metal ion binding"/>
    <property type="evidence" value="ECO:0007669"/>
    <property type="project" value="UniProtKB-KW"/>
</dbReference>
<name>A0A9D1MDM7_9FIRM</name>
<accession>A0A9D1MDM7</accession>
<feature type="domain" description="4Fe-4S ferredoxin-type" evidence="4">
    <location>
        <begin position="39"/>
        <end position="68"/>
    </location>
</feature>